<dbReference type="EMBL" id="OZ034817">
    <property type="protein sequence ID" value="CAL1379878.1"/>
    <property type="molecule type" value="Genomic_DNA"/>
</dbReference>
<dbReference type="PANTHER" id="PTHR34427">
    <property type="entry name" value="DUF4283 DOMAIN PROTEIN"/>
    <property type="match status" value="1"/>
</dbReference>
<reference evidence="1 2" key="1">
    <citation type="submission" date="2024-04" db="EMBL/GenBank/DDBJ databases">
        <authorList>
            <person name="Fracassetti M."/>
        </authorList>
    </citation>
    <scope>NUCLEOTIDE SEQUENCE [LARGE SCALE GENOMIC DNA]</scope>
</reference>
<keyword evidence="2" id="KW-1185">Reference proteome</keyword>
<organism evidence="1 2">
    <name type="scientific">Linum trigynum</name>
    <dbReference type="NCBI Taxonomy" id="586398"/>
    <lineage>
        <taxon>Eukaryota</taxon>
        <taxon>Viridiplantae</taxon>
        <taxon>Streptophyta</taxon>
        <taxon>Embryophyta</taxon>
        <taxon>Tracheophyta</taxon>
        <taxon>Spermatophyta</taxon>
        <taxon>Magnoliopsida</taxon>
        <taxon>eudicotyledons</taxon>
        <taxon>Gunneridae</taxon>
        <taxon>Pentapetalae</taxon>
        <taxon>rosids</taxon>
        <taxon>fabids</taxon>
        <taxon>Malpighiales</taxon>
        <taxon>Linaceae</taxon>
        <taxon>Linum</taxon>
    </lineage>
</organism>
<name>A0AAV2E1R9_9ROSI</name>
<sequence>MNNSENRSKSYAEVVKGGIEFYGAGKCIIKRSGPNRFIEVGDTGVVEREELLGRCLILSSVSFKSDALASFRQWAVHNWAIDKSFVIEDRCDGSWLLICPCVAEAQRIKSLEHLKFRGEHIKFLEWQDGVKNPRADVVRIFASNIPMHLKSVNLLKTIENFCGSFIDIDWNSWYLPFDRIRIKKTARIPNEVPLRFGSQSFSVKIVVSPEATSADGRMIGGKRKGHASVTSTSTLSKDTHAVNINAGGNSIINRNSRPTHFFKGSREVERA</sequence>
<proteinExistence type="predicted"/>
<evidence type="ECO:0000313" key="1">
    <source>
        <dbReference type="EMBL" id="CAL1379878.1"/>
    </source>
</evidence>
<evidence type="ECO:0000313" key="2">
    <source>
        <dbReference type="Proteomes" id="UP001497516"/>
    </source>
</evidence>
<dbReference type="Proteomes" id="UP001497516">
    <property type="component" value="Chromosome 4"/>
</dbReference>
<gene>
    <name evidence="1" type="ORF">LTRI10_LOCUS21366</name>
</gene>
<dbReference type="AlphaFoldDB" id="A0AAV2E1R9"/>
<evidence type="ECO:0008006" key="3">
    <source>
        <dbReference type="Google" id="ProtNLM"/>
    </source>
</evidence>
<protein>
    <recommendedName>
        <fullName evidence="3">DUF4283 domain-containing protein</fullName>
    </recommendedName>
</protein>
<dbReference type="PANTHER" id="PTHR34427:SF5">
    <property type="entry name" value="DUF4283 DOMAIN-CONTAINING PROTEIN"/>
    <property type="match status" value="1"/>
</dbReference>
<accession>A0AAV2E1R9</accession>